<keyword evidence="2 5" id="KW-0479">Metal-binding</keyword>
<dbReference type="InterPro" id="IPR044861">
    <property type="entry name" value="IPNS-like_FE2OG_OXY"/>
</dbReference>
<evidence type="ECO:0000313" key="7">
    <source>
        <dbReference type="EMBL" id="WVZ48771.1"/>
    </source>
</evidence>
<dbReference type="AlphaFoldDB" id="A0AAQ3PL82"/>
<evidence type="ECO:0000256" key="5">
    <source>
        <dbReference type="RuleBase" id="RU003682"/>
    </source>
</evidence>
<sequence>MRGSPAFLLPFTSVAPTWPAFFYGVVALEVKNAYAQRPGDLQGYGKAFVVSEDQKLDWSDSFAIRAQPPEARHLSYWPTHPHTFSKTHIVIFVASIRKSFEDYSSEFMQVTRSVVTFVAKTLHIDTKLMEDKYVSRVLKMNYYHPCMSMAEKLIRDGRHGAWIPVKPHPKALLVNVGDFLEIMSNGTYKSIEHRVKINATQERLSISAFHIPVFDGINSPVTHIAKDKVLYKTMMI</sequence>
<dbReference type="Proteomes" id="UP001341281">
    <property type="component" value="Chromosome 01"/>
</dbReference>
<dbReference type="PANTHER" id="PTHR47991">
    <property type="entry name" value="OXOGLUTARATE/IRON-DEPENDENT DIOXYGENASE"/>
    <property type="match status" value="1"/>
</dbReference>
<dbReference type="EMBL" id="CP144745">
    <property type="protein sequence ID" value="WVZ48771.1"/>
    <property type="molecule type" value="Genomic_DNA"/>
</dbReference>
<dbReference type="PROSITE" id="PS51471">
    <property type="entry name" value="FE2OG_OXY"/>
    <property type="match status" value="1"/>
</dbReference>
<feature type="domain" description="Fe2OG dioxygenase" evidence="6">
    <location>
        <begin position="104"/>
        <end position="212"/>
    </location>
</feature>
<evidence type="ECO:0000313" key="8">
    <source>
        <dbReference type="Proteomes" id="UP001341281"/>
    </source>
</evidence>
<dbReference type="InterPro" id="IPR026992">
    <property type="entry name" value="DIOX_N"/>
</dbReference>
<dbReference type="Pfam" id="PF03171">
    <property type="entry name" value="2OG-FeII_Oxy"/>
    <property type="match status" value="1"/>
</dbReference>
<dbReference type="Pfam" id="PF14226">
    <property type="entry name" value="DIOX_N"/>
    <property type="match status" value="1"/>
</dbReference>
<dbReference type="InterPro" id="IPR027443">
    <property type="entry name" value="IPNS-like_sf"/>
</dbReference>
<keyword evidence="8" id="KW-1185">Reference proteome</keyword>
<protein>
    <recommendedName>
        <fullName evidence="6">Fe2OG dioxygenase domain-containing protein</fullName>
    </recommendedName>
</protein>
<name>A0AAQ3PL82_PASNO</name>
<dbReference type="SUPFAM" id="SSF51197">
    <property type="entry name" value="Clavaminate synthase-like"/>
    <property type="match status" value="1"/>
</dbReference>
<dbReference type="InterPro" id="IPR005123">
    <property type="entry name" value="Oxoglu/Fe-dep_dioxygenase_dom"/>
</dbReference>
<evidence type="ECO:0000256" key="4">
    <source>
        <dbReference type="ARBA" id="ARBA00023004"/>
    </source>
</evidence>
<dbReference type="Gene3D" id="2.60.120.330">
    <property type="entry name" value="B-lactam Antibiotic, Isopenicillin N Synthase, Chain"/>
    <property type="match status" value="2"/>
</dbReference>
<proteinExistence type="inferred from homology"/>
<evidence type="ECO:0000256" key="2">
    <source>
        <dbReference type="ARBA" id="ARBA00022723"/>
    </source>
</evidence>
<accession>A0AAQ3PL82</accession>
<evidence type="ECO:0000256" key="1">
    <source>
        <dbReference type="ARBA" id="ARBA00008056"/>
    </source>
</evidence>
<gene>
    <name evidence="7" type="ORF">U9M48_000183</name>
</gene>
<organism evidence="7 8">
    <name type="scientific">Paspalum notatum var. saurae</name>
    <dbReference type="NCBI Taxonomy" id="547442"/>
    <lineage>
        <taxon>Eukaryota</taxon>
        <taxon>Viridiplantae</taxon>
        <taxon>Streptophyta</taxon>
        <taxon>Embryophyta</taxon>
        <taxon>Tracheophyta</taxon>
        <taxon>Spermatophyta</taxon>
        <taxon>Magnoliopsida</taxon>
        <taxon>Liliopsida</taxon>
        <taxon>Poales</taxon>
        <taxon>Poaceae</taxon>
        <taxon>PACMAD clade</taxon>
        <taxon>Panicoideae</taxon>
        <taxon>Andropogonodae</taxon>
        <taxon>Paspaleae</taxon>
        <taxon>Paspalinae</taxon>
        <taxon>Paspalum</taxon>
    </lineage>
</organism>
<dbReference type="GO" id="GO:0046872">
    <property type="term" value="F:metal ion binding"/>
    <property type="evidence" value="ECO:0007669"/>
    <property type="project" value="UniProtKB-KW"/>
</dbReference>
<dbReference type="InterPro" id="IPR050295">
    <property type="entry name" value="Plant_2OG-oxidoreductases"/>
</dbReference>
<keyword evidence="3 5" id="KW-0560">Oxidoreductase</keyword>
<comment type="similarity">
    <text evidence="1 5">Belongs to the iron/ascorbate-dependent oxidoreductase family.</text>
</comment>
<reference evidence="7 8" key="1">
    <citation type="submission" date="2024-02" db="EMBL/GenBank/DDBJ databases">
        <title>High-quality chromosome-scale genome assembly of Pensacola bahiagrass (Paspalum notatum Flugge var. saurae).</title>
        <authorList>
            <person name="Vega J.M."/>
            <person name="Podio M."/>
            <person name="Orjuela J."/>
            <person name="Siena L.A."/>
            <person name="Pessino S.C."/>
            <person name="Combes M.C."/>
            <person name="Mariac C."/>
            <person name="Albertini E."/>
            <person name="Pupilli F."/>
            <person name="Ortiz J.P.A."/>
            <person name="Leblanc O."/>
        </authorList>
    </citation>
    <scope>NUCLEOTIDE SEQUENCE [LARGE SCALE GENOMIC DNA]</scope>
    <source>
        <strain evidence="7">R1</strain>
        <tissue evidence="7">Leaf</tissue>
    </source>
</reference>
<evidence type="ECO:0000256" key="3">
    <source>
        <dbReference type="ARBA" id="ARBA00023002"/>
    </source>
</evidence>
<keyword evidence="4 5" id="KW-0408">Iron</keyword>
<dbReference type="GO" id="GO:0016491">
    <property type="term" value="F:oxidoreductase activity"/>
    <property type="evidence" value="ECO:0007669"/>
    <property type="project" value="UniProtKB-KW"/>
</dbReference>
<evidence type="ECO:0000259" key="6">
    <source>
        <dbReference type="PROSITE" id="PS51471"/>
    </source>
</evidence>